<comment type="caution">
    <text evidence="9">The sequence shown here is derived from an EMBL/GenBank/DDBJ whole genome shotgun (WGS) entry which is preliminary data.</text>
</comment>
<dbReference type="Proteomes" id="UP000001096">
    <property type="component" value="Unassembled WGS sequence"/>
</dbReference>
<protein>
    <recommendedName>
        <fullName evidence="4">dTDP-4-dehydrorhamnose 3,5-epimerase</fullName>
        <ecNumber evidence="3">5.1.3.13</ecNumber>
    </recommendedName>
    <alternativeName>
        <fullName evidence="6">Thymidine diphospho-4-keto-rhamnose 3,5-epimerase</fullName>
    </alternativeName>
    <alternativeName>
        <fullName evidence="5">dTDP-4-keto-6-deoxyglucose 3,5-epimerase</fullName>
    </alternativeName>
    <alternativeName>
        <fullName evidence="7">dTDP-6-deoxy-D-xylo-4-hexulose 3,5-epimerase</fullName>
    </alternativeName>
</protein>
<gene>
    <name evidence="9" type="ORF">HMPREF9695_04696</name>
</gene>
<evidence type="ECO:0000256" key="5">
    <source>
        <dbReference type="ARBA" id="ARBA00029758"/>
    </source>
</evidence>
<dbReference type="AlphaFoldDB" id="K8P048"/>
<dbReference type="SUPFAM" id="SSF51182">
    <property type="entry name" value="RmlC-like cupins"/>
    <property type="match status" value="1"/>
</dbReference>
<feature type="site" description="Participates in a stacking interaction with the thymidine ring of dTDP-4-oxo-6-deoxyglucose" evidence="8">
    <location>
        <position position="143"/>
    </location>
</feature>
<dbReference type="InterPro" id="IPR000888">
    <property type="entry name" value="RmlC-like"/>
</dbReference>
<dbReference type="PATRIC" id="fig|883078.3.peg.4849"/>
<name>K8P048_9BRAD</name>
<comment type="catalytic activity">
    <reaction evidence="1">
        <text>dTDP-4-dehydro-6-deoxy-alpha-D-glucose = dTDP-4-dehydro-beta-L-rhamnose</text>
        <dbReference type="Rhea" id="RHEA:16969"/>
        <dbReference type="ChEBI" id="CHEBI:57649"/>
        <dbReference type="ChEBI" id="CHEBI:62830"/>
        <dbReference type="EC" id="5.1.3.13"/>
    </reaction>
</comment>
<organism evidence="9 10">
    <name type="scientific">Afipia broomeae ATCC 49717</name>
    <dbReference type="NCBI Taxonomy" id="883078"/>
    <lineage>
        <taxon>Bacteria</taxon>
        <taxon>Pseudomonadati</taxon>
        <taxon>Pseudomonadota</taxon>
        <taxon>Alphaproteobacteria</taxon>
        <taxon>Hyphomicrobiales</taxon>
        <taxon>Nitrobacteraceae</taxon>
        <taxon>Afipia</taxon>
    </lineage>
</organism>
<evidence type="ECO:0000256" key="6">
    <source>
        <dbReference type="ARBA" id="ARBA00031424"/>
    </source>
</evidence>
<evidence type="ECO:0000256" key="7">
    <source>
        <dbReference type="ARBA" id="ARBA00033311"/>
    </source>
</evidence>
<evidence type="ECO:0000256" key="3">
    <source>
        <dbReference type="ARBA" id="ARBA00012098"/>
    </source>
</evidence>
<reference evidence="9 10" key="1">
    <citation type="submission" date="2012-04" db="EMBL/GenBank/DDBJ databases">
        <title>The Genome Sequence of Afipia broomeae ATCC 49717.</title>
        <authorList>
            <consortium name="The Broad Institute Genome Sequencing Platform"/>
            <person name="Earl A."/>
            <person name="Ward D."/>
            <person name="Feldgarden M."/>
            <person name="Gevers D."/>
            <person name="Huys G."/>
            <person name="Walker B."/>
            <person name="Young S.K."/>
            <person name="Zeng Q."/>
            <person name="Gargeya S."/>
            <person name="Fitzgerald M."/>
            <person name="Haas B."/>
            <person name="Abouelleil A."/>
            <person name="Alvarado L."/>
            <person name="Arachchi H.M."/>
            <person name="Berlin A."/>
            <person name="Chapman S.B."/>
            <person name="Goldberg J."/>
            <person name="Griggs A."/>
            <person name="Gujja S."/>
            <person name="Hansen M."/>
            <person name="Howarth C."/>
            <person name="Imamovic A."/>
            <person name="Larimer J."/>
            <person name="McCowen C."/>
            <person name="Montmayeur A."/>
            <person name="Murphy C."/>
            <person name="Neiman D."/>
            <person name="Pearson M."/>
            <person name="Priest M."/>
            <person name="Roberts A."/>
            <person name="Saif S."/>
            <person name="Shea T."/>
            <person name="Sisk P."/>
            <person name="Sykes S."/>
            <person name="Wortman J."/>
            <person name="Nusbaum C."/>
            <person name="Birren B."/>
        </authorList>
    </citation>
    <scope>NUCLEOTIDE SEQUENCE [LARGE SCALE GENOMIC DNA]</scope>
    <source>
        <strain evidence="9 10">ATCC 49717</strain>
    </source>
</reference>
<evidence type="ECO:0000256" key="4">
    <source>
        <dbReference type="ARBA" id="ARBA00019595"/>
    </source>
</evidence>
<evidence type="ECO:0000313" key="10">
    <source>
        <dbReference type="Proteomes" id="UP000001096"/>
    </source>
</evidence>
<dbReference type="GO" id="GO:0008830">
    <property type="term" value="F:dTDP-4-dehydrorhamnose 3,5-epimerase activity"/>
    <property type="evidence" value="ECO:0007669"/>
    <property type="project" value="UniProtKB-EC"/>
</dbReference>
<dbReference type="GO" id="GO:0005829">
    <property type="term" value="C:cytosol"/>
    <property type="evidence" value="ECO:0007669"/>
    <property type="project" value="TreeGrafter"/>
</dbReference>
<dbReference type="GO" id="GO:0000271">
    <property type="term" value="P:polysaccharide biosynthetic process"/>
    <property type="evidence" value="ECO:0007669"/>
    <property type="project" value="TreeGrafter"/>
</dbReference>
<sequence length="168" mass="18904">MLAKQSAVDAQGALRDTLIGGVEFRPSRPVSHDDGYMCEVARTNWDIIKSPIVQVHVTTTLPGRVRAWGLHRQTTDRLFVVSGLVKIVVFDGRKDSPTFGRLNEFMVSERNPGLLTIAPDLHHGWKNIGETEAVIINMPDRMYNHESPDALDLPWDSEDAAETVPYRW</sequence>
<evidence type="ECO:0000256" key="8">
    <source>
        <dbReference type="PIRSR" id="PIRSR600888-3"/>
    </source>
</evidence>
<dbReference type="PANTHER" id="PTHR21047:SF2">
    <property type="entry name" value="THYMIDINE DIPHOSPHO-4-KETO-RHAMNOSE 3,5-EPIMERASE"/>
    <property type="match status" value="1"/>
</dbReference>
<dbReference type="EMBL" id="AGWX01000005">
    <property type="protein sequence ID" value="EKS34786.1"/>
    <property type="molecule type" value="Genomic_DNA"/>
</dbReference>
<proteinExistence type="predicted"/>
<dbReference type="eggNOG" id="COG1898">
    <property type="taxonomic scope" value="Bacteria"/>
</dbReference>
<dbReference type="InterPro" id="IPR011051">
    <property type="entry name" value="RmlC_Cupin_sf"/>
</dbReference>
<dbReference type="PANTHER" id="PTHR21047">
    <property type="entry name" value="DTDP-6-DEOXY-D-GLUCOSE-3,5 EPIMERASE"/>
    <property type="match status" value="1"/>
</dbReference>
<dbReference type="InterPro" id="IPR014710">
    <property type="entry name" value="RmlC-like_jellyroll"/>
</dbReference>
<evidence type="ECO:0000256" key="2">
    <source>
        <dbReference type="ARBA" id="ARBA00001997"/>
    </source>
</evidence>
<evidence type="ECO:0000313" key="9">
    <source>
        <dbReference type="EMBL" id="EKS34786.1"/>
    </source>
</evidence>
<dbReference type="HOGENOM" id="CLU_090940_3_0_5"/>
<dbReference type="EC" id="5.1.3.13" evidence="3"/>
<dbReference type="Pfam" id="PF00908">
    <property type="entry name" value="dTDP_sugar_isom"/>
    <property type="match status" value="1"/>
</dbReference>
<accession>K8P048</accession>
<keyword evidence="10" id="KW-1185">Reference proteome</keyword>
<comment type="function">
    <text evidence="2">Catalyzes the epimerization of the C3' and C5'positions of dTDP-6-deoxy-D-xylo-4-hexulose, forming dTDP-6-deoxy-L-lyxo-4-hexulose.</text>
</comment>
<dbReference type="Gene3D" id="2.60.120.10">
    <property type="entry name" value="Jelly Rolls"/>
    <property type="match status" value="1"/>
</dbReference>
<evidence type="ECO:0000256" key="1">
    <source>
        <dbReference type="ARBA" id="ARBA00001298"/>
    </source>
</evidence>